<evidence type="ECO:0000313" key="2">
    <source>
        <dbReference type="EMBL" id="GIQ90773.1"/>
    </source>
</evidence>
<dbReference type="EMBL" id="BDIP01006644">
    <property type="protein sequence ID" value="GIQ90773.1"/>
    <property type="molecule type" value="Genomic_DNA"/>
</dbReference>
<gene>
    <name evidence="2" type="ORF">KIPB_013694</name>
</gene>
<dbReference type="Proteomes" id="UP000265618">
    <property type="component" value="Unassembled WGS sequence"/>
</dbReference>
<keyword evidence="1" id="KW-1133">Transmembrane helix</keyword>
<feature type="transmembrane region" description="Helical" evidence="1">
    <location>
        <begin position="59"/>
        <end position="79"/>
    </location>
</feature>
<keyword evidence="1" id="KW-0472">Membrane</keyword>
<keyword evidence="3" id="KW-1185">Reference proteome</keyword>
<protein>
    <submittedName>
        <fullName evidence="2">Uncharacterized protein</fullName>
    </submittedName>
</protein>
<keyword evidence="1" id="KW-0812">Transmembrane</keyword>
<comment type="caution">
    <text evidence="2">The sequence shown here is derived from an EMBL/GenBank/DDBJ whole genome shotgun (WGS) entry which is preliminary data.</text>
</comment>
<evidence type="ECO:0000313" key="3">
    <source>
        <dbReference type="Proteomes" id="UP000265618"/>
    </source>
</evidence>
<feature type="non-terminal residue" evidence="2">
    <location>
        <position position="1"/>
    </location>
</feature>
<evidence type="ECO:0000256" key="1">
    <source>
        <dbReference type="SAM" id="Phobius"/>
    </source>
</evidence>
<sequence>MAIASQRMAYGEMARVSGVLLVFVLVLIAMSLFSLFLFHRYRKYRPLASRSKVFFVGRILFDLLIGVVLLWMLVVKQLYCVIQ</sequence>
<accession>A0A9K3DBE7</accession>
<organism evidence="2 3">
    <name type="scientific">Kipferlia bialata</name>
    <dbReference type="NCBI Taxonomy" id="797122"/>
    <lineage>
        <taxon>Eukaryota</taxon>
        <taxon>Metamonada</taxon>
        <taxon>Carpediemonas-like organisms</taxon>
        <taxon>Kipferlia</taxon>
    </lineage>
</organism>
<dbReference type="AlphaFoldDB" id="A0A9K3DBE7"/>
<proteinExistence type="predicted"/>
<feature type="transmembrane region" description="Helical" evidence="1">
    <location>
        <begin position="16"/>
        <end position="38"/>
    </location>
</feature>
<reference evidence="2 3" key="1">
    <citation type="journal article" date="2018" name="PLoS ONE">
        <title>The draft genome of Kipferlia bialata reveals reductive genome evolution in fornicate parasites.</title>
        <authorList>
            <person name="Tanifuji G."/>
            <person name="Takabayashi S."/>
            <person name="Kume K."/>
            <person name="Takagi M."/>
            <person name="Nakayama T."/>
            <person name="Kamikawa R."/>
            <person name="Inagaki Y."/>
            <person name="Hashimoto T."/>
        </authorList>
    </citation>
    <scope>NUCLEOTIDE SEQUENCE [LARGE SCALE GENOMIC DNA]</scope>
    <source>
        <strain evidence="2">NY0173</strain>
    </source>
</reference>
<name>A0A9K3DBE7_9EUKA</name>